<evidence type="ECO:0000259" key="4">
    <source>
        <dbReference type="Pfam" id="PF10017"/>
    </source>
</evidence>
<accession>A0A8K0WL20</accession>
<dbReference type="EMBL" id="JAGPNK010000015">
    <property type="protein sequence ID" value="KAH7308478.1"/>
    <property type="molecule type" value="Genomic_DNA"/>
</dbReference>
<dbReference type="Gene3D" id="3.40.50.150">
    <property type="entry name" value="Vaccinia Virus protein VP39"/>
    <property type="match status" value="1"/>
</dbReference>
<feature type="domain" description="Histidine-specific methyltransferase SAM-dependent" evidence="4">
    <location>
        <begin position="22"/>
        <end position="318"/>
    </location>
</feature>
<keyword evidence="1" id="KW-0489">Methyltransferase</keyword>
<evidence type="ECO:0000256" key="3">
    <source>
        <dbReference type="ARBA" id="ARBA00022691"/>
    </source>
</evidence>
<dbReference type="OrthoDB" id="5150167at2759"/>
<evidence type="ECO:0000313" key="5">
    <source>
        <dbReference type="EMBL" id="KAH7308478.1"/>
    </source>
</evidence>
<organism evidence="5 6">
    <name type="scientific">Stachybotrys elegans</name>
    <dbReference type="NCBI Taxonomy" id="80388"/>
    <lineage>
        <taxon>Eukaryota</taxon>
        <taxon>Fungi</taxon>
        <taxon>Dikarya</taxon>
        <taxon>Ascomycota</taxon>
        <taxon>Pezizomycotina</taxon>
        <taxon>Sordariomycetes</taxon>
        <taxon>Hypocreomycetidae</taxon>
        <taxon>Hypocreales</taxon>
        <taxon>Stachybotryaceae</taxon>
        <taxon>Stachybotrys</taxon>
    </lineage>
</organism>
<dbReference type="InterPro" id="IPR029063">
    <property type="entry name" value="SAM-dependent_MTases_sf"/>
</dbReference>
<keyword evidence="6" id="KW-1185">Reference proteome</keyword>
<dbReference type="AlphaFoldDB" id="A0A8K0WL20"/>
<keyword evidence="2" id="KW-0808">Transferase</keyword>
<name>A0A8K0WL20_9HYPO</name>
<comment type="caution">
    <text evidence="5">The sequence shown here is derived from an EMBL/GenBank/DDBJ whole genome shotgun (WGS) entry which is preliminary data.</text>
</comment>
<dbReference type="GO" id="GO:0032259">
    <property type="term" value="P:methylation"/>
    <property type="evidence" value="ECO:0007669"/>
    <property type="project" value="UniProtKB-KW"/>
</dbReference>
<protein>
    <recommendedName>
        <fullName evidence="4">Histidine-specific methyltransferase SAM-dependent domain-containing protein</fullName>
    </recommendedName>
</protein>
<evidence type="ECO:0000313" key="6">
    <source>
        <dbReference type="Proteomes" id="UP000813444"/>
    </source>
</evidence>
<dbReference type="Pfam" id="PF10017">
    <property type="entry name" value="Methyltransf_33"/>
    <property type="match status" value="1"/>
</dbReference>
<dbReference type="InterPro" id="IPR051128">
    <property type="entry name" value="EgtD_Methyltrsf_superfamily"/>
</dbReference>
<dbReference type="Proteomes" id="UP000813444">
    <property type="component" value="Unassembled WGS sequence"/>
</dbReference>
<sequence>MSSNADEKVIDIGGSRLSNSFHDQVLKALTNEMPYFPKELAYAAGMDKWLKVSEKSHQTSDEIGIIRATVERVVSELPDGTSIIDLGAANSPKYEPYVEEFGRQGKTCSYFPLDVSRDSLLKQVGNARDKFNGIHAVGLWGEIQDGMAYFQKIKGPKLYLVLGSILYNAPYKICIDRAKGFARVLEPVDRLVVGQDSPPASGDVAAVCSPYATAEYDAFLTSYLQAIQDVAGIEADPEAAWTVEHYTEAAMHSFKVSTTQRLVCTKLAGRVIEAGKSFIMFPSWKKSGEDVATLTNVAGLEIETLGKAENSDMYQYLIWAMDV</sequence>
<keyword evidence="3" id="KW-0949">S-adenosyl-L-methionine</keyword>
<gene>
    <name evidence="5" type="ORF">B0I35DRAFT_398821</name>
</gene>
<evidence type="ECO:0000256" key="1">
    <source>
        <dbReference type="ARBA" id="ARBA00022603"/>
    </source>
</evidence>
<evidence type="ECO:0000256" key="2">
    <source>
        <dbReference type="ARBA" id="ARBA00022679"/>
    </source>
</evidence>
<dbReference type="PANTHER" id="PTHR43397">
    <property type="entry name" value="ERGOTHIONEINE BIOSYNTHESIS PROTEIN 1"/>
    <property type="match status" value="1"/>
</dbReference>
<dbReference type="GO" id="GO:0008168">
    <property type="term" value="F:methyltransferase activity"/>
    <property type="evidence" value="ECO:0007669"/>
    <property type="project" value="UniProtKB-KW"/>
</dbReference>
<reference evidence="5" key="1">
    <citation type="journal article" date="2021" name="Nat. Commun.">
        <title>Genetic determinants of endophytism in the Arabidopsis root mycobiome.</title>
        <authorList>
            <person name="Mesny F."/>
            <person name="Miyauchi S."/>
            <person name="Thiergart T."/>
            <person name="Pickel B."/>
            <person name="Atanasova L."/>
            <person name="Karlsson M."/>
            <person name="Huettel B."/>
            <person name="Barry K.W."/>
            <person name="Haridas S."/>
            <person name="Chen C."/>
            <person name="Bauer D."/>
            <person name="Andreopoulos W."/>
            <person name="Pangilinan J."/>
            <person name="LaButti K."/>
            <person name="Riley R."/>
            <person name="Lipzen A."/>
            <person name="Clum A."/>
            <person name="Drula E."/>
            <person name="Henrissat B."/>
            <person name="Kohler A."/>
            <person name="Grigoriev I.V."/>
            <person name="Martin F.M."/>
            <person name="Hacquard S."/>
        </authorList>
    </citation>
    <scope>NUCLEOTIDE SEQUENCE</scope>
    <source>
        <strain evidence="5">MPI-CAGE-CH-0235</strain>
    </source>
</reference>
<dbReference type="PANTHER" id="PTHR43397:SF1">
    <property type="entry name" value="ERGOTHIONEINE BIOSYNTHESIS PROTEIN 1"/>
    <property type="match status" value="1"/>
</dbReference>
<dbReference type="InterPro" id="IPR019257">
    <property type="entry name" value="MeTrfase_dom"/>
</dbReference>
<proteinExistence type="predicted"/>